<reference evidence="2" key="2">
    <citation type="journal article" date="2015" name="Fish Shellfish Immunol.">
        <title>Early steps in the European eel (Anguilla anguilla)-Vibrio vulnificus interaction in the gills: Role of the RtxA13 toxin.</title>
        <authorList>
            <person name="Callol A."/>
            <person name="Pajuelo D."/>
            <person name="Ebbesson L."/>
            <person name="Teles M."/>
            <person name="MacKenzie S."/>
            <person name="Amaro C."/>
        </authorList>
    </citation>
    <scope>NUCLEOTIDE SEQUENCE</scope>
</reference>
<feature type="region of interest" description="Disordered" evidence="1">
    <location>
        <begin position="1"/>
        <end position="66"/>
    </location>
</feature>
<proteinExistence type="predicted"/>
<evidence type="ECO:0000313" key="2">
    <source>
        <dbReference type="EMBL" id="JAH95969.1"/>
    </source>
</evidence>
<evidence type="ECO:0000256" key="1">
    <source>
        <dbReference type="SAM" id="MobiDB-lite"/>
    </source>
</evidence>
<dbReference type="EMBL" id="GBXM01012608">
    <property type="protein sequence ID" value="JAH95969.1"/>
    <property type="molecule type" value="Transcribed_RNA"/>
</dbReference>
<feature type="region of interest" description="Disordered" evidence="1">
    <location>
        <begin position="78"/>
        <end position="130"/>
    </location>
</feature>
<name>A0A0E9X046_ANGAN</name>
<dbReference type="AlphaFoldDB" id="A0A0E9X046"/>
<feature type="compositionally biased region" description="Basic and acidic residues" evidence="1">
    <location>
        <begin position="37"/>
        <end position="66"/>
    </location>
</feature>
<feature type="compositionally biased region" description="Basic residues" evidence="1">
    <location>
        <begin position="13"/>
        <end position="24"/>
    </location>
</feature>
<organism evidence="2">
    <name type="scientific">Anguilla anguilla</name>
    <name type="common">European freshwater eel</name>
    <name type="synonym">Muraena anguilla</name>
    <dbReference type="NCBI Taxonomy" id="7936"/>
    <lineage>
        <taxon>Eukaryota</taxon>
        <taxon>Metazoa</taxon>
        <taxon>Chordata</taxon>
        <taxon>Craniata</taxon>
        <taxon>Vertebrata</taxon>
        <taxon>Euteleostomi</taxon>
        <taxon>Actinopterygii</taxon>
        <taxon>Neopterygii</taxon>
        <taxon>Teleostei</taxon>
        <taxon>Anguilliformes</taxon>
        <taxon>Anguillidae</taxon>
        <taxon>Anguilla</taxon>
    </lineage>
</organism>
<feature type="compositionally biased region" description="Basic residues" evidence="1">
    <location>
        <begin position="117"/>
        <end position="130"/>
    </location>
</feature>
<reference evidence="2" key="1">
    <citation type="submission" date="2014-11" db="EMBL/GenBank/DDBJ databases">
        <authorList>
            <person name="Amaro Gonzalez C."/>
        </authorList>
    </citation>
    <scope>NUCLEOTIDE SEQUENCE</scope>
</reference>
<sequence length="130" mass="14642">MSQAPKITPPVRAIRRNARNMPKGRKSEGNLQVRPAVDTERREPRGSEHKWTSREGSEGYRETGEQVLVKVEKLETSRRVRAVSGPSSATPSRTAERKDSVSSWSSGTDRGEDSSSKARKKKRKKRKRKG</sequence>
<protein>
    <submittedName>
        <fullName evidence="2">Uncharacterized protein</fullName>
    </submittedName>
</protein>
<accession>A0A0E9X046</accession>